<keyword evidence="2" id="KW-0732">Signal</keyword>
<dbReference type="RefSeq" id="WP_212321278.1">
    <property type="nucleotide sequence ID" value="NZ_AP024463.1"/>
</dbReference>
<dbReference type="SUPFAM" id="SSF53807">
    <property type="entry name" value="Helical backbone' metal receptor"/>
    <property type="match status" value="1"/>
</dbReference>
<feature type="chain" id="PRO_5045816189" evidence="2">
    <location>
        <begin position="23"/>
        <end position="335"/>
    </location>
</feature>
<evidence type="ECO:0000256" key="1">
    <source>
        <dbReference type="ARBA" id="ARBA00008814"/>
    </source>
</evidence>
<dbReference type="Proteomes" id="UP000678513">
    <property type="component" value="Chromosome"/>
</dbReference>
<dbReference type="PANTHER" id="PTHR30535">
    <property type="entry name" value="VITAMIN B12-BINDING PROTEIN"/>
    <property type="match status" value="1"/>
</dbReference>
<feature type="signal peptide" evidence="2">
    <location>
        <begin position="1"/>
        <end position="22"/>
    </location>
</feature>
<dbReference type="PROSITE" id="PS51257">
    <property type="entry name" value="PROKAR_LIPOPROTEIN"/>
    <property type="match status" value="1"/>
</dbReference>
<dbReference type="EMBL" id="CP072384">
    <property type="protein sequence ID" value="QUC07090.1"/>
    <property type="molecule type" value="Genomic_DNA"/>
</dbReference>
<evidence type="ECO:0000313" key="5">
    <source>
        <dbReference type="Proteomes" id="UP000678513"/>
    </source>
</evidence>
<protein>
    <submittedName>
        <fullName evidence="4">ABC transporter substrate-binding protein</fullName>
    </submittedName>
</protein>
<name>A0ABX7Y1Q7_9ACTN</name>
<evidence type="ECO:0000313" key="4">
    <source>
        <dbReference type="EMBL" id="QUC07090.1"/>
    </source>
</evidence>
<dbReference type="InterPro" id="IPR050902">
    <property type="entry name" value="ABC_Transporter_SBP"/>
</dbReference>
<dbReference type="Gene3D" id="3.40.50.1980">
    <property type="entry name" value="Nitrogenase molybdenum iron protein domain"/>
    <property type="match status" value="2"/>
</dbReference>
<sequence length="335" mass="35032">MRRFLALAGAATLLLTACGTSAADRATQSPSAGSSSAASAEGGYPLDIVSCGQKLHFDAPPKKVLVLGDTEVSNLDALGLLERISLRAGQAQFGAAAPQLQAKYDAIKSVEAGKTDTGGVRIATETVLNSHADLVIGYDKGVEREQLAKAGVQLYSPEAYCPEYSVDKASWELIDTEVSNLGKILGVQDKAQAVISDIHAKVEKIKADAASGRGTGAALYLLAGGTKFSAYGSSSMVQPIFEANGLTNIYASNTSRVFDGSMEDLLARNPEWIVLLSSGASDEETIQTFMSYNGAEQLKAVIDNHVVVVPFVLTDPPNVLSVEGAAMLAEKTASK</sequence>
<accession>A0ABX7Y1Q7</accession>
<organism evidence="4 5">
    <name type="scientific">Arachnia rubra</name>
    <dbReference type="NCBI Taxonomy" id="1547448"/>
    <lineage>
        <taxon>Bacteria</taxon>
        <taxon>Bacillati</taxon>
        <taxon>Actinomycetota</taxon>
        <taxon>Actinomycetes</taxon>
        <taxon>Propionibacteriales</taxon>
        <taxon>Propionibacteriaceae</taxon>
        <taxon>Arachnia</taxon>
    </lineage>
</organism>
<reference evidence="4 5" key="1">
    <citation type="submission" date="2021-03" db="EMBL/GenBank/DDBJ databases">
        <title>Human Oral Microbial Genomes.</title>
        <authorList>
            <person name="Johnston C.D."/>
            <person name="Chen T."/>
            <person name="Dewhirst F.E."/>
        </authorList>
    </citation>
    <scope>NUCLEOTIDE SEQUENCE [LARGE SCALE GENOMIC DNA]</scope>
    <source>
        <strain evidence="4 5">DSMZ 100122</strain>
    </source>
</reference>
<evidence type="ECO:0000256" key="2">
    <source>
        <dbReference type="SAM" id="SignalP"/>
    </source>
</evidence>
<evidence type="ECO:0000259" key="3">
    <source>
        <dbReference type="PROSITE" id="PS50983"/>
    </source>
</evidence>
<gene>
    <name evidence="4" type="ORF">J5A65_08995</name>
</gene>
<feature type="domain" description="Fe/B12 periplasmic-binding" evidence="3">
    <location>
        <begin position="63"/>
        <end position="335"/>
    </location>
</feature>
<dbReference type="Pfam" id="PF01497">
    <property type="entry name" value="Peripla_BP_2"/>
    <property type="match status" value="1"/>
</dbReference>
<dbReference type="PANTHER" id="PTHR30535:SF7">
    <property type="entry name" value="IRON(III) DICITRATE-BINDING PROTEIN"/>
    <property type="match status" value="1"/>
</dbReference>
<comment type="similarity">
    <text evidence="1">Belongs to the bacterial solute-binding protein 8 family.</text>
</comment>
<dbReference type="PROSITE" id="PS50983">
    <property type="entry name" value="FE_B12_PBP"/>
    <property type="match status" value="1"/>
</dbReference>
<keyword evidence="5" id="KW-1185">Reference proteome</keyword>
<dbReference type="InterPro" id="IPR002491">
    <property type="entry name" value="ABC_transptr_periplasmic_BD"/>
</dbReference>
<proteinExistence type="inferred from homology"/>